<name>A0A6J5LK37_9CAUD</name>
<evidence type="ECO:0000313" key="1">
    <source>
        <dbReference type="EMBL" id="CAB4133437.1"/>
    </source>
</evidence>
<accession>A0A6J5LK37</accession>
<sequence>MSFESYTDCLLRAFQSHPKSSDVVKRKQEILKGVAEFHNFVPDSVLYVGFNPAILAETANTISVTYISKEARDFLNEHGIQFTYIPPENLHKFQKYFESVVALDEYFTFANTDQDQRTRVEEICNLATEYMITTCKDYKNQEFKDREFSVPALIRTEESNDIYLEFHDHDIHDRNSWSTNVYEISDKNMNAVGPFDRRALFFKQLAKFTSDAGAVGFSVHKNLMYKSLIKKNYEHVISIRFDNNGH</sequence>
<protein>
    <submittedName>
        <fullName evidence="1">Uncharacterized protein</fullName>
    </submittedName>
</protein>
<proteinExistence type="predicted"/>
<dbReference type="EMBL" id="LR796274">
    <property type="protein sequence ID" value="CAB4133437.1"/>
    <property type="molecule type" value="Genomic_DNA"/>
</dbReference>
<reference evidence="1" key="1">
    <citation type="submission" date="2020-04" db="EMBL/GenBank/DDBJ databases">
        <authorList>
            <person name="Chiriac C."/>
            <person name="Salcher M."/>
            <person name="Ghai R."/>
            <person name="Kavagutti S V."/>
        </authorList>
    </citation>
    <scope>NUCLEOTIDE SEQUENCE</scope>
</reference>
<gene>
    <name evidence="1" type="ORF">UFOVP257_192</name>
</gene>
<organism evidence="1">
    <name type="scientific">uncultured Caudovirales phage</name>
    <dbReference type="NCBI Taxonomy" id="2100421"/>
    <lineage>
        <taxon>Viruses</taxon>
        <taxon>Duplodnaviria</taxon>
        <taxon>Heunggongvirae</taxon>
        <taxon>Uroviricota</taxon>
        <taxon>Caudoviricetes</taxon>
        <taxon>Peduoviridae</taxon>
        <taxon>Maltschvirus</taxon>
        <taxon>Maltschvirus maltsch</taxon>
    </lineage>
</organism>